<keyword evidence="8" id="KW-1185">Reference proteome</keyword>
<accession>B8M4F1</accession>
<dbReference type="Proteomes" id="UP000001745">
    <property type="component" value="Unassembled WGS sequence"/>
</dbReference>
<feature type="transmembrane region" description="Helical" evidence="6">
    <location>
        <begin position="365"/>
        <end position="387"/>
    </location>
</feature>
<dbReference type="PANTHER" id="PTHR19432">
    <property type="entry name" value="SUGAR TRANSPORTER"/>
    <property type="match status" value="1"/>
</dbReference>
<feature type="transmembrane region" description="Helical" evidence="6">
    <location>
        <begin position="120"/>
        <end position="139"/>
    </location>
</feature>
<feature type="transmembrane region" description="Helical" evidence="6">
    <location>
        <begin position="40"/>
        <end position="61"/>
    </location>
</feature>
<dbReference type="SUPFAM" id="SSF103473">
    <property type="entry name" value="MFS general substrate transporter"/>
    <property type="match status" value="1"/>
</dbReference>
<feature type="transmembrane region" description="Helical" evidence="6">
    <location>
        <begin position="252"/>
        <end position="271"/>
    </location>
</feature>
<dbReference type="OMA" id="DIWIASH"/>
<evidence type="ECO:0000256" key="3">
    <source>
        <dbReference type="ARBA" id="ARBA00022692"/>
    </source>
</evidence>
<comment type="subcellular location">
    <subcellularLocation>
        <location evidence="1">Membrane</location>
        <topology evidence="1">Multi-pass membrane protein</topology>
    </subcellularLocation>
</comment>
<feature type="transmembrane region" description="Helical" evidence="6">
    <location>
        <begin position="291"/>
        <end position="310"/>
    </location>
</feature>
<sequence length="540" mass="60199">MNKVVGGRRSYPCLTTIGFEGLQVAFSLFSGQVVTHLTSLGLRPAQIAITLLFGPICGAIFQPYFGSWSDRCQSPWGRRRPFIVIGTGFLIISMLCLAWVDSITLGILLRSSNAAYETAYRTVLVILAMIFTFTTYVSIQAVQVGLRALVTDDSTPLQQAEANVWAGRHVNLAAALGYFAAYVNLPRYIRYFGKTTFAGTSVLTAVYLAITITITCFCDSDEPYIVEKGSASGHGETFRVMRDVFFGTSKQVRLILLVQFLAWFGWFPFLFYTVTYVDSLQKANSAGYKNMGALAPLVYSIVALLIAIVLPSQTLSTRDSTATLGRGPLSWYRIIITPRNLWIASHGVFTIAMLGTFFVRSALGTVLLFSLVGFTWAISSRIPYSLLGDELSRSYSRDNDDDGDEEEDSFTTRQGLIHGIHNIAICLPQIIIMLVMGLFWVITEKKTASHDETVEHQKFLGIVWFLRLGGLFSLGAMYYTTKLRQWDHNRVGGIDCKITIYSSKEKEIEHRLSQVQLKHSDFVSGAQKGHKHTQHCYMVP</sequence>
<dbReference type="PANTHER" id="PTHR19432:SF35">
    <property type="entry name" value="SOLUTE CARRIER FAMILY 45 MEMBER 3 ISOFORM X1"/>
    <property type="match status" value="1"/>
</dbReference>
<dbReference type="InterPro" id="IPR036259">
    <property type="entry name" value="MFS_trans_sf"/>
</dbReference>
<dbReference type="GO" id="GO:0005886">
    <property type="term" value="C:plasma membrane"/>
    <property type="evidence" value="ECO:0007669"/>
    <property type="project" value="TreeGrafter"/>
</dbReference>
<evidence type="ECO:0000256" key="6">
    <source>
        <dbReference type="SAM" id="Phobius"/>
    </source>
</evidence>
<feature type="transmembrane region" description="Helical" evidence="6">
    <location>
        <begin position="12"/>
        <end position="34"/>
    </location>
</feature>
<evidence type="ECO:0000313" key="7">
    <source>
        <dbReference type="EMBL" id="EED19146.1"/>
    </source>
</evidence>
<dbReference type="PhylomeDB" id="B8M4F1"/>
<feature type="transmembrane region" description="Helical" evidence="6">
    <location>
        <begin position="423"/>
        <end position="442"/>
    </location>
</feature>
<evidence type="ECO:0000256" key="1">
    <source>
        <dbReference type="ARBA" id="ARBA00004141"/>
    </source>
</evidence>
<feature type="transmembrane region" description="Helical" evidence="6">
    <location>
        <begin position="462"/>
        <end position="480"/>
    </location>
</feature>
<evidence type="ECO:0000256" key="4">
    <source>
        <dbReference type="ARBA" id="ARBA00022989"/>
    </source>
</evidence>
<dbReference type="InParanoid" id="B8M4F1"/>
<dbReference type="GeneID" id="8106685"/>
<keyword evidence="3 6" id="KW-0812">Transmembrane</keyword>
<feature type="transmembrane region" description="Helical" evidence="6">
    <location>
        <begin position="82"/>
        <end position="100"/>
    </location>
</feature>
<gene>
    <name evidence="7" type="ORF">TSTA_024680</name>
</gene>
<keyword evidence="4 6" id="KW-1133">Transmembrane helix</keyword>
<dbReference type="GO" id="GO:0008506">
    <property type="term" value="F:sucrose:proton symporter activity"/>
    <property type="evidence" value="ECO:0007669"/>
    <property type="project" value="TreeGrafter"/>
</dbReference>
<dbReference type="EMBL" id="EQ962654">
    <property type="protein sequence ID" value="EED19146.1"/>
    <property type="molecule type" value="Genomic_DNA"/>
</dbReference>
<evidence type="ECO:0000256" key="5">
    <source>
        <dbReference type="ARBA" id="ARBA00023136"/>
    </source>
</evidence>
<organism evidence="7 8">
    <name type="scientific">Talaromyces stipitatus (strain ATCC 10500 / CBS 375.48 / QM 6759 / NRRL 1006)</name>
    <name type="common">Penicillium stipitatum</name>
    <dbReference type="NCBI Taxonomy" id="441959"/>
    <lineage>
        <taxon>Eukaryota</taxon>
        <taxon>Fungi</taxon>
        <taxon>Dikarya</taxon>
        <taxon>Ascomycota</taxon>
        <taxon>Pezizomycotina</taxon>
        <taxon>Eurotiomycetes</taxon>
        <taxon>Eurotiomycetidae</taxon>
        <taxon>Eurotiales</taxon>
        <taxon>Trichocomaceae</taxon>
        <taxon>Talaromyces</taxon>
        <taxon>Talaromyces sect. Talaromyces</taxon>
    </lineage>
</organism>
<name>B8M4F1_TALSN</name>
<dbReference type="AlphaFoldDB" id="B8M4F1"/>
<evidence type="ECO:0000313" key="8">
    <source>
        <dbReference type="Proteomes" id="UP000001745"/>
    </source>
</evidence>
<dbReference type="Pfam" id="PF07690">
    <property type="entry name" value="MFS_1"/>
    <property type="match status" value="1"/>
</dbReference>
<keyword evidence="5 6" id="KW-0472">Membrane</keyword>
<reference evidence="8" key="1">
    <citation type="journal article" date="2015" name="Genome Announc.">
        <title>Genome sequence of the AIDS-associated pathogen Penicillium marneffei (ATCC18224) and its near taxonomic relative Talaromyces stipitatus (ATCC10500).</title>
        <authorList>
            <person name="Nierman W.C."/>
            <person name="Fedorova-Abrams N.D."/>
            <person name="Andrianopoulos A."/>
        </authorList>
    </citation>
    <scope>NUCLEOTIDE SEQUENCE [LARGE SCALE GENOMIC DNA]</scope>
    <source>
        <strain evidence="8">ATCC 10500 / CBS 375.48 / QM 6759 / NRRL 1006</strain>
    </source>
</reference>
<dbReference type="VEuPathDB" id="FungiDB:TSTA_024680"/>
<protein>
    <submittedName>
        <fullName evidence="7">Sucrose transport protein, putative</fullName>
    </submittedName>
</protein>
<dbReference type="Gene3D" id="1.20.1250.20">
    <property type="entry name" value="MFS general substrate transporter like domains"/>
    <property type="match status" value="1"/>
</dbReference>
<dbReference type="eggNOG" id="KOG0637">
    <property type="taxonomic scope" value="Eukaryota"/>
</dbReference>
<evidence type="ECO:0000256" key="2">
    <source>
        <dbReference type="ARBA" id="ARBA00022448"/>
    </source>
</evidence>
<proteinExistence type="predicted"/>
<dbReference type="OrthoDB" id="4540540at2759"/>
<dbReference type="HOGENOM" id="CLU_018303_1_1_1"/>
<keyword evidence="2" id="KW-0813">Transport</keyword>
<dbReference type="InterPro" id="IPR011701">
    <property type="entry name" value="MFS"/>
</dbReference>
<dbReference type="RefSeq" id="XP_002479580.1">
    <property type="nucleotide sequence ID" value="XM_002479535.1"/>
</dbReference>